<dbReference type="InterPro" id="IPR018301">
    <property type="entry name" value="ArAA_hydroxylase_Fe/CU_BS"/>
</dbReference>
<evidence type="ECO:0000256" key="6">
    <source>
        <dbReference type="ARBA" id="ARBA00020276"/>
    </source>
</evidence>
<dbReference type="OrthoDB" id="9780502at2"/>
<dbReference type="Gene3D" id="1.10.800.10">
    <property type="entry name" value="Aromatic amino acid hydroxylase"/>
    <property type="match status" value="1"/>
</dbReference>
<dbReference type="Proteomes" id="UP000245535">
    <property type="component" value="Unassembled WGS sequence"/>
</dbReference>
<proteinExistence type="inferred from homology"/>
<evidence type="ECO:0000256" key="9">
    <source>
        <dbReference type="ARBA" id="ARBA00023004"/>
    </source>
</evidence>
<evidence type="ECO:0000256" key="11">
    <source>
        <dbReference type="ARBA" id="ARBA00023232"/>
    </source>
</evidence>
<evidence type="ECO:0000259" key="14">
    <source>
        <dbReference type="PROSITE" id="PS51410"/>
    </source>
</evidence>
<dbReference type="PROSITE" id="PS51410">
    <property type="entry name" value="BH4_AAA_HYDROXYL_2"/>
    <property type="match status" value="1"/>
</dbReference>
<comment type="cofactor">
    <cofactor evidence="2 13">
        <name>Fe(2+)</name>
        <dbReference type="ChEBI" id="CHEBI:29033"/>
    </cofactor>
</comment>
<dbReference type="InterPro" id="IPR036329">
    <property type="entry name" value="Aro-AA_hydroxylase_C_sf"/>
</dbReference>
<evidence type="ECO:0000256" key="5">
    <source>
        <dbReference type="ARBA" id="ARBA00011995"/>
    </source>
</evidence>
<dbReference type="NCBIfam" id="NF008877">
    <property type="entry name" value="PRK11913.1-2"/>
    <property type="match status" value="1"/>
</dbReference>
<evidence type="ECO:0000256" key="13">
    <source>
        <dbReference type="PIRSR" id="PIRSR601273-2"/>
    </source>
</evidence>
<comment type="caution">
    <text evidence="15">The sequence shown here is derived from an EMBL/GenBank/DDBJ whole genome shotgun (WGS) entry which is preliminary data.</text>
</comment>
<feature type="binding site" evidence="13">
    <location>
        <position position="157"/>
    </location>
    <ligand>
        <name>Fe cation</name>
        <dbReference type="ChEBI" id="CHEBI:24875"/>
    </ligand>
</feature>
<dbReference type="EC" id="1.14.16.1" evidence="5"/>
<evidence type="ECO:0000256" key="1">
    <source>
        <dbReference type="ARBA" id="ARBA00001060"/>
    </source>
</evidence>
<gene>
    <name evidence="15" type="ORF">BC781_10794</name>
</gene>
<dbReference type="UniPathway" id="UPA00139">
    <property type="reaction ID" value="UER00337"/>
</dbReference>
<dbReference type="NCBIfam" id="TIGR01267">
    <property type="entry name" value="Phe4hydrox_mono"/>
    <property type="match status" value="1"/>
</dbReference>
<comment type="catalytic activity">
    <reaction evidence="1">
        <text>(6R)-L-erythro-5,6,7,8-tetrahydrobiopterin + L-phenylalanine + O2 = (4aS,6R)-4a-hydroxy-L-erythro-5,6,7,8-tetrahydrobiopterin + L-tyrosine</text>
        <dbReference type="Rhea" id="RHEA:20273"/>
        <dbReference type="ChEBI" id="CHEBI:15379"/>
        <dbReference type="ChEBI" id="CHEBI:15642"/>
        <dbReference type="ChEBI" id="CHEBI:58095"/>
        <dbReference type="ChEBI" id="CHEBI:58315"/>
        <dbReference type="ChEBI" id="CHEBI:59560"/>
        <dbReference type="EC" id="1.14.16.1"/>
    </reaction>
</comment>
<dbReference type="PANTHER" id="PTHR11473:SF24">
    <property type="entry name" value="PHENYLALANINE-4-HYDROXYLASE"/>
    <property type="match status" value="1"/>
</dbReference>
<name>A0A315ZTE9_SEDFL</name>
<evidence type="ECO:0000256" key="12">
    <source>
        <dbReference type="ARBA" id="ARBA00029922"/>
    </source>
</evidence>
<dbReference type="PROSITE" id="PS00367">
    <property type="entry name" value="BH4_AAA_HYDROXYL_1"/>
    <property type="match status" value="1"/>
</dbReference>
<reference evidence="15 16" key="1">
    <citation type="submission" date="2018-03" db="EMBL/GenBank/DDBJ databases">
        <title>Genomic Encyclopedia of Archaeal and Bacterial Type Strains, Phase II (KMG-II): from individual species to whole genera.</title>
        <authorList>
            <person name="Goeker M."/>
        </authorList>
    </citation>
    <scope>NUCLEOTIDE SEQUENCE [LARGE SCALE GENOMIC DNA]</scope>
    <source>
        <strain evidence="15 16">DSM 28229</strain>
    </source>
</reference>
<comment type="pathway">
    <text evidence="3">Amino-acid degradation; L-phenylalanine degradation; acetoacetate and fumarate from L-phenylalanine: step 1/6.</text>
</comment>
<dbReference type="InterPro" id="IPR001273">
    <property type="entry name" value="ArAA_hydroxylase"/>
</dbReference>
<sequence length="247" mass="28924">MRQDYAKYTSEDLEVWSKLYHRQMKQLPGIAENAFLEGVQKIGFREDKIPNFEEMNKRLQEITGWEVAVVAGLIPNKEFFELLQNKKFPASTWFRKLEELDYLEEPDMFHDVFGHVPILTNHDFCGFLQGLSTIALRHIENEWIIELISRLYWYTVEFGLIETSEGLQVYGAGILSSSGESIYSIESDIPQRVPFDIHDIISTPYIKDRFQEKYWIITSYKQLFDCVEELSEIMDQIAEGSLVIESK</sequence>
<keyword evidence="8" id="KW-0560">Oxidoreductase</keyword>
<accession>A0A315ZTE9</accession>
<dbReference type="PRINTS" id="PR00372">
    <property type="entry name" value="FYWHYDRXLASE"/>
</dbReference>
<organism evidence="15 16">
    <name type="scientific">Sediminitomix flava</name>
    <dbReference type="NCBI Taxonomy" id="379075"/>
    <lineage>
        <taxon>Bacteria</taxon>
        <taxon>Pseudomonadati</taxon>
        <taxon>Bacteroidota</taxon>
        <taxon>Cytophagia</taxon>
        <taxon>Cytophagales</taxon>
        <taxon>Flammeovirgaceae</taxon>
        <taxon>Sediminitomix</taxon>
    </lineage>
</organism>
<dbReference type="GO" id="GO:0004505">
    <property type="term" value="F:phenylalanine 4-monooxygenase activity"/>
    <property type="evidence" value="ECO:0007669"/>
    <property type="project" value="UniProtKB-EC"/>
</dbReference>
<evidence type="ECO:0000256" key="7">
    <source>
        <dbReference type="ARBA" id="ARBA00022723"/>
    </source>
</evidence>
<keyword evidence="10" id="KW-0503">Monooxygenase</keyword>
<evidence type="ECO:0000256" key="3">
    <source>
        <dbReference type="ARBA" id="ARBA00005088"/>
    </source>
</evidence>
<dbReference type="PANTHER" id="PTHR11473">
    <property type="entry name" value="AROMATIC AMINO ACID HYDROXYLASE"/>
    <property type="match status" value="1"/>
</dbReference>
<evidence type="ECO:0000313" key="15">
    <source>
        <dbReference type="EMBL" id="PWJ38504.1"/>
    </source>
</evidence>
<evidence type="ECO:0000256" key="4">
    <source>
        <dbReference type="ARBA" id="ARBA00009712"/>
    </source>
</evidence>
<evidence type="ECO:0000256" key="8">
    <source>
        <dbReference type="ARBA" id="ARBA00023002"/>
    </source>
</evidence>
<dbReference type="InterPro" id="IPR036951">
    <property type="entry name" value="ArAA_hydroxylase_sf"/>
</dbReference>
<evidence type="ECO:0000313" key="16">
    <source>
        <dbReference type="Proteomes" id="UP000245535"/>
    </source>
</evidence>
<dbReference type="SUPFAM" id="SSF56534">
    <property type="entry name" value="Aromatic aminoacid monoxygenases, catalytic and oligomerization domains"/>
    <property type="match status" value="1"/>
</dbReference>
<dbReference type="InterPro" id="IPR019774">
    <property type="entry name" value="Aromatic-AA_hydroxylase_C"/>
</dbReference>
<feature type="binding site" evidence="13">
    <location>
        <position position="110"/>
    </location>
    <ligand>
        <name>Fe cation</name>
        <dbReference type="ChEBI" id="CHEBI:24875"/>
    </ligand>
</feature>
<dbReference type="AlphaFoldDB" id="A0A315ZTE9"/>
<keyword evidence="16" id="KW-1185">Reference proteome</keyword>
<feature type="binding site" evidence="13">
    <location>
        <position position="115"/>
    </location>
    <ligand>
        <name>Fe cation</name>
        <dbReference type="ChEBI" id="CHEBI:24875"/>
    </ligand>
</feature>
<feature type="domain" description="Biopterin-dependent aromatic amino acid hydroxylase family profile" evidence="14">
    <location>
        <begin position="1"/>
        <end position="247"/>
    </location>
</feature>
<evidence type="ECO:0000256" key="10">
    <source>
        <dbReference type="ARBA" id="ARBA00023033"/>
    </source>
</evidence>
<dbReference type="GO" id="GO:0006559">
    <property type="term" value="P:L-phenylalanine catabolic process"/>
    <property type="evidence" value="ECO:0007669"/>
    <property type="project" value="UniProtKB-UniPathway"/>
</dbReference>
<keyword evidence="9 13" id="KW-0408">Iron</keyword>
<dbReference type="EMBL" id="QGDO01000007">
    <property type="protein sequence ID" value="PWJ38504.1"/>
    <property type="molecule type" value="Genomic_DNA"/>
</dbReference>
<comment type="similarity">
    <text evidence="4">Belongs to the biopterin-dependent aromatic amino acid hydroxylase family.</text>
</comment>
<evidence type="ECO:0000256" key="2">
    <source>
        <dbReference type="ARBA" id="ARBA00001954"/>
    </source>
</evidence>
<dbReference type="Pfam" id="PF00351">
    <property type="entry name" value="Biopterin_H"/>
    <property type="match status" value="1"/>
</dbReference>
<dbReference type="InterPro" id="IPR005960">
    <property type="entry name" value="Phe-4-hydroxylase_mono"/>
</dbReference>
<protein>
    <recommendedName>
        <fullName evidence="6">Phenylalanine-4-hydroxylase</fullName>
        <ecNumber evidence="5">1.14.16.1</ecNumber>
    </recommendedName>
    <alternativeName>
        <fullName evidence="12">Phe-4-monooxygenase</fullName>
    </alternativeName>
</protein>
<keyword evidence="11" id="KW-0585">Phenylalanine catabolism</keyword>
<dbReference type="GO" id="GO:0005506">
    <property type="term" value="F:iron ion binding"/>
    <property type="evidence" value="ECO:0007669"/>
    <property type="project" value="InterPro"/>
</dbReference>
<keyword evidence="7 13" id="KW-0479">Metal-binding</keyword>